<evidence type="ECO:0000313" key="3">
    <source>
        <dbReference type="Proteomes" id="UP000075903"/>
    </source>
</evidence>
<dbReference type="AlphaFoldDB" id="A0A182UTW2"/>
<keyword evidence="3" id="KW-1185">Reference proteome</keyword>
<protein>
    <submittedName>
        <fullName evidence="2">Uncharacterized protein</fullName>
    </submittedName>
</protein>
<feature type="region of interest" description="Disordered" evidence="1">
    <location>
        <begin position="144"/>
        <end position="163"/>
    </location>
</feature>
<proteinExistence type="predicted"/>
<sequence>MSTDWDVIVVAGAFGSASSTERMLYSPRRTDCLPGRVLRHIGVRRWQGRVARSLTRVQITPGRRTHNAPQVPNLILCEVQPTATVTGAHVRTRFRPDRTHLARILRQEANVLGQLLNALLLLDYLHRGLLKRFADTVHLIKSKPNGYAGPAQNVDQGGVARRP</sequence>
<dbReference type="VEuPathDB" id="VectorBase:AMEM003559"/>
<name>A0A182UTW2_ANOME</name>
<accession>A0A182UTW2</accession>
<evidence type="ECO:0000313" key="2">
    <source>
        <dbReference type="EnsemblMetazoa" id="AMEM003559-PA"/>
    </source>
</evidence>
<dbReference type="EnsemblMetazoa" id="AMEM003559-RA">
    <property type="protein sequence ID" value="AMEM003559-PA"/>
    <property type="gene ID" value="AMEM003559"/>
</dbReference>
<dbReference type="Proteomes" id="UP000075903">
    <property type="component" value="Unassembled WGS sequence"/>
</dbReference>
<organism evidence="2 3">
    <name type="scientific">Anopheles merus</name>
    <name type="common">Mosquito</name>
    <dbReference type="NCBI Taxonomy" id="30066"/>
    <lineage>
        <taxon>Eukaryota</taxon>
        <taxon>Metazoa</taxon>
        <taxon>Ecdysozoa</taxon>
        <taxon>Arthropoda</taxon>
        <taxon>Hexapoda</taxon>
        <taxon>Insecta</taxon>
        <taxon>Pterygota</taxon>
        <taxon>Neoptera</taxon>
        <taxon>Endopterygota</taxon>
        <taxon>Diptera</taxon>
        <taxon>Nematocera</taxon>
        <taxon>Culicoidea</taxon>
        <taxon>Culicidae</taxon>
        <taxon>Anophelinae</taxon>
        <taxon>Anopheles</taxon>
    </lineage>
</organism>
<evidence type="ECO:0000256" key="1">
    <source>
        <dbReference type="SAM" id="MobiDB-lite"/>
    </source>
</evidence>
<reference evidence="2" key="1">
    <citation type="submission" date="2020-05" db="UniProtKB">
        <authorList>
            <consortium name="EnsemblMetazoa"/>
        </authorList>
    </citation>
    <scope>IDENTIFICATION</scope>
    <source>
        <strain evidence="2">MAF</strain>
    </source>
</reference>